<keyword evidence="2" id="KW-1185">Reference proteome</keyword>
<gene>
    <name evidence="1" type="ORF">HKX02_14350</name>
</gene>
<sequence length="219" mass="24229">MKHRSTIAIFSEWQRLAFDRNDDLEHGFQAPQRTDIEPRRLGRHLSDLFFVEADENGELVFRLGGTRICTLFGRELKGVRLLSLWPERDRPALSELAQNVSAMQIPALSLHDGISLSGRSLSFEMLLAPLEASNGRLGLMGSIAVLDNVTWAGADPLVLGHLNHIEPIAPDVALADEAVKAAIFTVNASNRTRQWTETRLATPPMRKAPHLRVINGGKA</sequence>
<proteinExistence type="predicted"/>
<dbReference type="Pfam" id="PF07310">
    <property type="entry name" value="PAS_5"/>
    <property type="match status" value="1"/>
</dbReference>
<organism evidence="1 2">
    <name type="scientific">Ochrobactrum soli</name>
    <dbReference type="NCBI Taxonomy" id="2448455"/>
    <lineage>
        <taxon>Bacteria</taxon>
        <taxon>Pseudomonadati</taxon>
        <taxon>Pseudomonadota</taxon>
        <taxon>Alphaproteobacteria</taxon>
        <taxon>Hyphomicrobiales</taxon>
        <taxon>Brucellaceae</taxon>
        <taxon>Brucella/Ochrobactrum group</taxon>
        <taxon>Ochrobactrum</taxon>
    </lineage>
</organism>
<dbReference type="AlphaFoldDB" id="A0A849KS36"/>
<comment type="caution">
    <text evidence="1">The sequence shown here is derived from an EMBL/GenBank/DDBJ whole genome shotgun (WGS) entry which is preliminary data.</text>
</comment>
<dbReference type="EMBL" id="JABFCY010000008">
    <property type="protein sequence ID" value="NNU61419.1"/>
    <property type="molecule type" value="Genomic_DNA"/>
</dbReference>
<dbReference type="InterPro" id="IPR009922">
    <property type="entry name" value="DUF1457"/>
</dbReference>
<protein>
    <submittedName>
        <fullName evidence="1">PAS domain-containing protein</fullName>
    </submittedName>
</protein>
<accession>A0A849KS36</accession>
<dbReference type="RefSeq" id="WP_109369241.1">
    <property type="nucleotide sequence ID" value="NZ_JABFCY010000008.1"/>
</dbReference>
<evidence type="ECO:0000313" key="2">
    <source>
        <dbReference type="Proteomes" id="UP000574931"/>
    </source>
</evidence>
<dbReference type="Proteomes" id="UP000574931">
    <property type="component" value="Unassembled WGS sequence"/>
</dbReference>
<dbReference type="PIRSF" id="PIRSF031878">
    <property type="entry name" value="UCP031878"/>
    <property type="match status" value="1"/>
</dbReference>
<evidence type="ECO:0000313" key="1">
    <source>
        <dbReference type="EMBL" id="NNU61419.1"/>
    </source>
</evidence>
<reference evidence="1 2" key="1">
    <citation type="submission" date="2020-05" db="EMBL/GenBank/DDBJ databases">
        <title>Draft Genome Sequence of Ochrobactrum soli Isolated from Stable Fly Gut.</title>
        <authorList>
            <person name="Pileggi M.T."/>
            <person name="Vazhakkala L.J."/>
            <person name="Wong C.N."/>
        </authorList>
    </citation>
    <scope>NUCLEOTIDE SEQUENCE [LARGE SCALE GENOMIC DNA]</scope>
    <source>
        <strain evidence="1 2">MTP-C0764</strain>
    </source>
</reference>
<name>A0A849KS36_9HYPH</name>